<evidence type="ECO:0000256" key="1">
    <source>
        <dbReference type="SAM" id="MobiDB-lite"/>
    </source>
</evidence>
<reference evidence="3" key="1">
    <citation type="submission" date="2020-10" db="EMBL/GenBank/DDBJ databases">
        <title>Connecting structure to function with the recovery of over 1000 high-quality activated sludge metagenome-assembled genomes encoding full-length rRNA genes using long-read sequencing.</title>
        <authorList>
            <person name="Singleton C.M."/>
            <person name="Petriglieri F."/>
            <person name="Kristensen J.M."/>
            <person name="Kirkegaard R.H."/>
            <person name="Michaelsen T.Y."/>
            <person name="Andersen M.H."/>
            <person name="Karst S.M."/>
            <person name="Dueholm M.S."/>
            <person name="Nielsen P.H."/>
            <person name="Albertsen M."/>
        </authorList>
    </citation>
    <scope>NUCLEOTIDE SEQUENCE</scope>
    <source>
        <strain evidence="3">Ribe_18-Q3-R11-54_MAXAC.001</strain>
    </source>
</reference>
<protein>
    <submittedName>
        <fullName evidence="3">TniQ family protein</fullName>
    </submittedName>
</protein>
<evidence type="ECO:0000313" key="4">
    <source>
        <dbReference type="Proteomes" id="UP000886632"/>
    </source>
</evidence>
<proteinExistence type="predicted"/>
<dbReference type="Proteomes" id="UP000886632">
    <property type="component" value="Unassembled WGS sequence"/>
</dbReference>
<feature type="compositionally biased region" description="Pro residues" evidence="1">
    <location>
        <begin position="344"/>
        <end position="355"/>
    </location>
</feature>
<feature type="domain" description="TniQ" evidence="2">
    <location>
        <begin position="6"/>
        <end position="144"/>
    </location>
</feature>
<dbReference type="AlphaFoldDB" id="A0A9D7T6F7"/>
<feature type="compositionally biased region" description="Basic residues" evidence="1">
    <location>
        <begin position="411"/>
        <end position="420"/>
    </location>
</feature>
<feature type="compositionally biased region" description="Basic and acidic residues" evidence="1">
    <location>
        <begin position="309"/>
        <end position="321"/>
    </location>
</feature>
<dbReference type="EMBL" id="JADKGK010000009">
    <property type="protein sequence ID" value="MBL0003095.1"/>
    <property type="molecule type" value="Genomic_DNA"/>
</dbReference>
<feature type="compositionally biased region" description="Basic residues" evidence="1">
    <location>
        <begin position="322"/>
        <end position="332"/>
    </location>
</feature>
<feature type="compositionally biased region" description="Basic and acidic residues" evidence="1">
    <location>
        <begin position="288"/>
        <end position="297"/>
    </location>
</feature>
<feature type="compositionally biased region" description="Basic residues" evidence="1">
    <location>
        <begin position="244"/>
        <end position="267"/>
    </location>
</feature>
<evidence type="ECO:0000313" key="3">
    <source>
        <dbReference type="EMBL" id="MBL0003095.1"/>
    </source>
</evidence>
<dbReference type="Pfam" id="PF06527">
    <property type="entry name" value="TniQ"/>
    <property type="match status" value="1"/>
</dbReference>
<dbReference type="InterPro" id="IPR009492">
    <property type="entry name" value="TniQ"/>
</dbReference>
<evidence type="ECO:0000259" key="2">
    <source>
        <dbReference type="Pfam" id="PF06527"/>
    </source>
</evidence>
<sequence length="496" mass="54675">MTAALPVSVPPQAGESIESWLEHLADANGLTTAQLLAAAGRGRAGTRYLTLAPSPETIARLASLARIDEDRVYAATLASFDGTALDLTGLDPTDRHSYRQVAARGWTPAHGTQICPACLADTGTWKTAWRLLLVTACTDHGLVLVAECPSCGRPFRDQRHSHLRSVGATPVCGNPLGQGPLRQCQHDLTTLPAQPATPEVLGTQARVDAAITGEPVVVLGQPAQARDIPDRSPAPDQPPAPPRRPARRRVPRPMGRRPRRRRRRPHRDPRTTLGHAPTRRPRPARPGVGDRGRDPGRRRPRHRSQPVDAVDRAHPHDERRPARLARRPHRHDPHPDPARHGRPRPAPAPVPPPRHPQTRRSAHADQPARHPPGHPARAVPRAPRRRLRLQRGDRPPLRLPVPGAAPPGHHVLGRGRRSPGHARPDGSALRPGLLGEHPRHRRRMGSPDLARRRGVERDDYRATEAKIRHRLGMSRWFDEWARRYRPGTGTAATTSV</sequence>
<comment type="caution">
    <text evidence="3">The sequence shown here is derived from an EMBL/GenBank/DDBJ whole genome shotgun (WGS) entry which is preliminary data.</text>
</comment>
<accession>A0A9D7T6F7</accession>
<name>A0A9D7T6F7_9MICO</name>
<feature type="region of interest" description="Disordered" evidence="1">
    <location>
        <begin position="224"/>
        <end position="457"/>
    </location>
</feature>
<organism evidence="3 4">
    <name type="scientific">Candidatus Phosphoribacter hodrii</name>
    <dbReference type="NCBI Taxonomy" id="2953743"/>
    <lineage>
        <taxon>Bacteria</taxon>
        <taxon>Bacillati</taxon>
        <taxon>Actinomycetota</taxon>
        <taxon>Actinomycetes</taxon>
        <taxon>Micrococcales</taxon>
        <taxon>Dermatophilaceae</taxon>
        <taxon>Candidatus Phosphoribacter</taxon>
    </lineage>
</organism>
<gene>
    <name evidence="3" type="ORF">IPP00_03605</name>
</gene>